<dbReference type="EMBL" id="MSIF01000006">
    <property type="protein sequence ID" value="OLF10477.1"/>
    <property type="molecule type" value="Genomic_DNA"/>
</dbReference>
<proteinExistence type="predicted"/>
<accession>A0A7Z0WME3</accession>
<protein>
    <recommendedName>
        <fullName evidence="3">Helix-turn-helix domain-containing protein</fullName>
    </recommendedName>
</protein>
<evidence type="ECO:0000313" key="2">
    <source>
        <dbReference type="Proteomes" id="UP000185696"/>
    </source>
</evidence>
<comment type="caution">
    <text evidence="1">The sequence shown here is derived from an EMBL/GenBank/DDBJ whole genome shotgun (WGS) entry which is preliminary data.</text>
</comment>
<sequence length="67" mass="7117">MNAAVPDSGREFYGVREAAWLLGVPESVVSRGVRVGSIPAVSRRGRLVVPGHVVRRLLGEPVGGDRP</sequence>
<organism evidence="1 2">
    <name type="scientific">Actinophytocola xinjiangensis</name>
    <dbReference type="NCBI Taxonomy" id="485602"/>
    <lineage>
        <taxon>Bacteria</taxon>
        <taxon>Bacillati</taxon>
        <taxon>Actinomycetota</taxon>
        <taxon>Actinomycetes</taxon>
        <taxon>Pseudonocardiales</taxon>
        <taxon>Pseudonocardiaceae</taxon>
    </lineage>
</organism>
<evidence type="ECO:0000313" key="1">
    <source>
        <dbReference type="EMBL" id="OLF10477.1"/>
    </source>
</evidence>
<name>A0A7Z0WME3_9PSEU</name>
<dbReference type="AlphaFoldDB" id="A0A7Z0WME3"/>
<reference evidence="1 2" key="1">
    <citation type="submission" date="2016-12" db="EMBL/GenBank/DDBJ databases">
        <title>The draft genome sequence of Actinophytocola xinjiangensis.</title>
        <authorList>
            <person name="Wang W."/>
            <person name="Yuan L."/>
        </authorList>
    </citation>
    <scope>NUCLEOTIDE SEQUENCE [LARGE SCALE GENOMIC DNA]</scope>
    <source>
        <strain evidence="1 2">CGMCC 4.4663</strain>
    </source>
</reference>
<dbReference type="Proteomes" id="UP000185696">
    <property type="component" value="Unassembled WGS sequence"/>
</dbReference>
<keyword evidence="2" id="KW-1185">Reference proteome</keyword>
<evidence type="ECO:0008006" key="3">
    <source>
        <dbReference type="Google" id="ProtNLM"/>
    </source>
</evidence>
<gene>
    <name evidence="1" type="ORF">BLA60_14865</name>
</gene>